<evidence type="ECO:0008006" key="4">
    <source>
        <dbReference type="Google" id="ProtNLM"/>
    </source>
</evidence>
<feature type="region of interest" description="Disordered" evidence="1">
    <location>
        <begin position="167"/>
        <end position="198"/>
    </location>
</feature>
<dbReference type="OrthoDB" id="3239894at2759"/>
<dbReference type="PANTHER" id="PTHR46579">
    <property type="entry name" value="F5/8 TYPE C DOMAIN-CONTAINING PROTEIN-RELATED"/>
    <property type="match status" value="1"/>
</dbReference>
<keyword evidence="3" id="KW-1185">Reference proteome</keyword>
<dbReference type="PANTHER" id="PTHR46579:SF2">
    <property type="entry name" value="C2H2-TYPE DOMAIN-CONTAINING PROTEIN"/>
    <property type="match status" value="1"/>
</dbReference>
<gene>
    <name evidence="2" type="ORF">MVEN_00081200</name>
</gene>
<feature type="compositionally biased region" description="Polar residues" evidence="1">
    <location>
        <begin position="769"/>
        <end position="785"/>
    </location>
</feature>
<feature type="region of interest" description="Disordered" evidence="1">
    <location>
        <begin position="645"/>
        <end position="742"/>
    </location>
</feature>
<proteinExistence type="predicted"/>
<dbReference type="Pfam" id="PF02992">
    <property type="entry name" value="Transposase_21"/>
    <property type="match status" value="1"/>
</dbReference>
<dbReference type="InterPro" id="IPR004242">
    <property type="entry name" value="Transposase_21"/>
</dbReference>
<dbReference type="Proteomes" id="UP000620124">
    <property type="component" value="Unassembled WGS sequence"/>
</dbReference>
<evidence type="ECO:0000256" key="1">
    <source>
        <dbReference type="SAM" id="MobiDB-lite"/>
    </source>
</evidence>
<dbReference type="EMBL" id="JACAZI010000001">
    <property type="protein sequence ID" value="KAF7372218.1"/>
    <property type="molecule type" value="Genomic_DNA"/>
</dbReference>
<accession>A0A8H6Z4K5</accession>
<dbReference type="AlphaFoldDB" id="A0A8H6Z4K5"/>
<sequence length="1152" mass="128364">MEAQEARNARRRRKTESLRNMRAQSVAANATLAGPSRHRILSPTAVVPKPGPLPRRFPDLPEFVPIPPFPSTSSVTPRTSPDPVEQDMLDNGIITGEDLDIQSGIIPPYLGPNVHDPLAFHELVVHHEKLNAAVSRAATPLTSRAAHSLPKPTPAERELNRALRKAYEEPAPSPADEDSDARMSSSPPPHSDSSEASVNRDWQFHMDPGNMESEGEDSDEHSFCSEESDVVAVKLTVSVNAEDNPDPFHPQTLNVAPTDISALPPHLLAIYCVVAWLHSQFHLPRLACDALLTIWALLIAYMAPSFAPPVVTLKSANSAIAGEKNGPDGELRLGLTWGVDWFSYIRSANAPSHSSCPTSFAISNLPSEYRYRTANLICTSILPGPKEQTADEVQRFIRPIVSDLLRLYQDGIVVPTPSHPEGRRVRVVLLAVVCDKPAAHKIGGFASHSHTCYCTMCWTTIKDKKTAESFKANAFKPRTNEEQRELGAKYQKLKNNSQRDKFVKEHATRYTQLSRLPYFDLVQQIVIDPMHNLLMGLTKTHFHTIWVQGKILREKHELRVFHEMLANFTLPSTCGKLPKELGLTSGGSLTADQWLLLGTVYGPIIIPQLWSACIPEKFDILSNNRVAHIARQEAAQEKKKADAAAVKAAKAADKKKEKEALQKAERERKKAERDRKKREKNEEAERKRADRETKKAQRDAQQQETGTNQPRRGHKKKNIPSTDTATVIDNSAASTSTPQAENILAGTSMDIDTVDTANSISPAPIPEVQPSTTVPSAETSESETPFNLHPDDPGNFLKLSAALSILQQETLWDADIDNADSLIREYCTELITLYGASSLKPNHHYATHTSECVRNFGPLREFWTFLFERLNKVLKSIKTNNHGNGELETTFFREFHQTCQLSRVRFCMSRHDSDSLLSQVSAVMNKASNEDRGTVAQLAALSHDLDRFHRDAKISSQLSPRSKIATMSDETYRQLADALTIHYPDIPVHCISDSPRSPASLPLETRATFYSYVIVNGKRYYASSGAKSNKSSLIQVAVSRPTGVSIRCGELLEIFKFQQFEGATELWFGRMRWFTPYRGPQEPIWQDFAPHNVSLWEIEEYIPWSQLHPIIDLENIQAHLARSVVSLGPARSKAWATIVNKGVGDASADEDE</sequence>
<feature type="compositionally biased region" description="Polar residues" evidence="1">
    <location>
        <begin position="699"/>
        <end position="710"/>
    </location>
</feature>
<evidence type="ECO:0000313" key="2">
    <source>
        <dbReference type="EMBL" id="KAF7372218.1"/>
    </source>
</evidence>
<protein>
    <recommendedName>
        <fullName evidence="4">Transposase domain-containing protein</fullName>
    </recommendedName>
</protein>
<comment type="caution">
    <text evidence="2">The sequence shown here is derived from an EMBL/GenBank/DDBJ whole genome shotgun (WGS) entry which is preliminary data.</text>
</comment>
<feature type="region of interest" description="Disordered" evidence="1">
    <location>
        <begin position="754"/>
        <end position="788"/>
    </location>
</feature>
<feature type="region of interest" description="Disordered" evidence="1">
    <location>
        <begin position="1"/>
        <end position="20"/>
    </location>
</feature>
<reference evidence="2" key="1">
    <citation type="submission" date="2020-05" db="EMBL/GenBank/DDBJ databases">
        <title>Mycena genomes resolve the evolution of fungal bioluminescence.</title>
        <authorList>
            <person name="Tsai I.J."/>
        </authorList>
    </citation>
    <scope>NUCLEOTIDE SEQUENCE</scope>
    <source>
        <strain evidence="2">CCC161011</strain>
    </source>
</reference>
<name>A0A8H6Z4K5_9AGAR</name>
<organism evidence="2 3">
    <name type="scientific">Mycena venus</name>
    <dbReference type="NCBI Taxonomy" id="2733690"/>
    <lineage>
        <taxon>Eukaryota</taxon>
        <taxon>Fungi</taxon>
        <taxon>Dikarya</taxon>
        <taxon>Basidiomycota</taxon>
        <taxon>Agaricomycotina</taxon>
        <taxon>Agaricomycetes</taxon>
        <taxon>Agaricomycetidae</taxon>
        <taxon>Agaricales</taxon>
        <taxon>Marasmiineae</taxon>
        <taxon>Mycenaceae</taxon>
        <taxon>Mycena</taxon>
    </lineage>
</organism>
<feature type="region of interest" description="Disordered" evidence="1">
    <location>
        <begin position="34"/>
        <end position="53"/>
    </location>
</feature>
<evidence type="ECO:0000313" key="3">
    <source>
        <dbReference type="Proteomes" id="UP000620124"/>
    </source>
</evidence>
<feature type="compositionally biased region" description="Basic and acidic residues" evidence="1">
    <location>
        <begin position="650"/>
        <end position="698"/>
    </location>
</feature>
<feature type="region of interest" description="Disordered" evidence="1">
    <location>
        <begin position="204"/>
        <end position="223"/>
    </location>
</feature>
<feature type="compositionally biased region" description="Polar residues" evidence="1">
    <location>
        <begin position="719"/>
        <end position="740"/>
    </location>
</feature>